<accession>A0A1K1MHL4</accession>
<gene>
    <name evidence="2" type="ORF">SAMN02910280_1221</name>
</gene>
<dbReference type="RefSeq" id="WP_072299582.1">
    <property type="nucleotide sequence ID" value="NZ_FPIP01000002.1"/>
</dbReference>
<proteinExistence type="predicted"/>
<evidence type="ECO:0000313" key="2">
    <source>
        <dbReference type="EMBL" id="SFW22652.1"/>
    </source>
</evidence>
<dbReference type="InterPro" id="IPR041519">
    <property type="entry name" value="HEPN_RiboL-PSP"/>
</dbReference>
<dbReference type="Proteomes" id="UP000183461">
    <property type="component" value="Unassembled WGS sequence"/>
</dbReference>
<dbReference type="AlphaFoldDB" id="A0A1K1MHL4"/>
<dbReference type="EMBL" id="FPIP01000002">
    <property type="protein sequence ID" value="SFW22652.1"/>
    <property type="molecule type" value="Genomic_DNA"/>
</dbReference>
<evidence type="ECO:0000259" key="1">
    <source>
        <dbReference type="Pfam" id="PF18735"/>
    </source>
</evidence>
<protein>
    <recommendedName>
        <fullName evidence="1">RiboL-PSP-HEPN domain-containing protein</fullName>
    </recommendedName>
</protein>
<reference evidence="2 3" key="1">
    <citation type="submission" date="2016-11" db="EMBL/GenBank/DDBJ databases">
        <authorList>
            <person name="Jaros S."/>
            <person name="Januszkiewicz K."/>
            <person name="Wedrychowicz H."/>
        </authorList>
    </citation>
    <scope>NUCLEOTIDE SEQUENCE [LARGE SCALE GENOMIC DNA]</scope>
    <source>
        <strain evidence="2 3">YL228</strain>
    </source>
</reference>
<feature type="domain" description="RiboL-PSP-HEPN" evidence="1">
    <location>
        <begin position="8"/>
        <end position="166"/>
    </location>
</feature>
<dbReference type="Pfam" id="PF18735">
    <property type="entry name" value="HEPN_RiboL-PSP"/>
    <property type="match status" value="1"/>
</dbReference>
<evidence type="ECO:0000313" key="3">
    <source>
        <dbReference type="Proteomes" id="UP000183461"/>
    </source>
</evidence>
<organism evidence="2 3">
    <name type="scientific">Ruminococcus flavefaciens</name>
    <dbReference type="NCBI Taxonomy" id="1265"/>
    <lineage>
        <taxon>Bacteria</taxon>
        <taxon>Bacillati</taxon>
        <taxon>Bacillota</taxon>
        <taxon>Clostridia</taxon>
        <taxon>Eubacteriales</taxon>
        <taxon>Oscillospiraceae</taxon>
        <taxon>Ruminococcus</taxon>
    </lineage>
</organism>
<name>A0A1K1MHL4_RUMFL</name>
<sequence length="171" mass="20089">MKSSIQTLIENYQDLESFLKSQGMISESIDVSNHYRKILLLSCASYYETKITGIIQEFVTKTSNDERVVCFLNNKALNRQYHTLFQWDGKNINNFLGLFGSEFKESVKKKIDDNEELKKYIRAFLNIGNERNKMVHENFLDYQLEKTFDEIVALHNDAIKFIDFLTLTFSN</sequence>